<dbReference type="InterPro" id="IPR013083">
    <property type="entry name" value="Znf_RING/FYVE/PHD"/>
</dbReference>
<dbReference type="Pfam" id="PF11464">
    <property type="entry name" value="Rbsn"/>
    <property type="match status" value="1"/>
</dbReference>
<evidence type="ECO:0000313" key="8">
    <source>
        <dbReference type="Proteomes" id="UP000478052"/>
    </source>
</evidence>
<dbReference type="PANTHER" id="PTHR13510:SF44">
    <property type="entry name" value="RABENOSYN-5"/>
    <property type="match status" value="1"/>
</dbReference>
<evidence type="ECO:0000259" key="6">
    <source>
        <dbReference type="PROSITE" id="PS50178"/>
    </source>
</evidence>
<comment type="caution">
    <text evidence="7">The sequence shown here is derived from an EMBL/GenBank/DDBJ whole genome shotgun (WGS) entry which is preliminary data.</text>
</comment>
<keyword evidence="3" id="KW-0862">Zinc</keyword>
<name>A0A6G0YS00_APHCR</name>
<dbReference type="InterPro" id="IPR000306">
    <property type="entry name" value="Znf_FYVE"/>
</dbReference>
<proteinExistence type="predicted"/>
<dbReference type="SUPFAM" id="SSF57903">
    <property type="entry name" value="FYVE/PHD zinc finger"/>
    <property type="match status" value="1"/>
</dbReference>
<reference evidence="7 8" key="1">
    <citation type="submission" date="2019-08" db="EMBL/GenBank/DDBJ databases">
        <title>Whole genome of Aphis craccivora.</title>
        <authorList>
            <person name="Voronova N.V."/>
            <person name="Shulinski R.S."/>
            <person name="Bandarenka Y.V."/>
            <person name="Zhorov D.G."/>
            <person name="Warner D."/>
        </authorList>
    </citation>
    <scope>NUCLEOTIDE SEQUENCE [LARGE SCALE GENOMIC DNA]</scope>
    <source>
        <strain evidence="7">180601</strain>
        <tissue evidence="7">Whole Body</tissue>
    </source>
</reference>
<protein>
    <submittedName>
        <fullName evidence="7">Rabenosyn-5</fullName>
    </submittedName>
</protein>
<evidence type="ECO:0000256" key="2">
    <source>
        <dbReference type="ARBA" id="ARBA00022771"/>
    </source>
</evidence>
<dbReference type="InterPro" id="IPR036531">
    <property type="entry name" value="Rbsn_Rab-bd_sf"/>
</dbReference>
<accession>A0A6G0YS00</accession>
<evidence type="ECO:0000256" key="4">
    <source>
        <dbReference type="PROSITE-ProRule" id="PRU00091"/>
    </source>
</evidence>
<dbReference type="PROSITE" id="PS50178">
    <property type="entry name" value="ZF_FYVE"/>
    <property type="match status" value="1"/>
</dbReference>
<dbReference type="InterPro" id="IPR017455">
    <property type="entry name" value="Znf_FYVE-rel"/>
</dbReference>
<dbReference type="InterPro" id="IPR052727">
    <property type="entry name" value="Rab4/Rab5_effector"/>
</dbReference>
<keyword evidence="8" id="KW-1185">Reference proteome</keyword>
<sequence>MTEAAEENIVLEGFLCPICKVDFGLDLKLFLHFQEVHSEDQDLVKSFKDLFGKAKEKILKNDIGKKEERHYVWEPQEIGEVKSHIQYFKHCRNKWVEHFVMETNKTVVRLEKLLCNLPQDPNKRKTHEQTIVHWLDGTDVTRCPDCTKSFNITRRQHHCRLCGSIVCHECSCFLPLSKACCFKIFVISIDETINETGKNQLSSITQSSSSFRLCIHCGQVLENREQIKYRDHKPLMCDYYDKIIECRNKIENDLLIKFNQTYNLLKEGESSYLTEANKIRSDIVKLAETIDALSNRIMKLENNTNSSKVTTKNIRLAMIQCVQSTVLAIPALPSIKEIEEIAQKKREAAEARLRNGQDLNMDKSKISPSVTKRHNTQKNEIKLRLEDGWSPVTNANVNSDNPVVEQMNIIKNYIKQAKEAYRFDEVASLERNLQELNEEYFKMQNNSGNMPGYSTKN</sequence>
<dbReference type="Gene3D" id="3.30.40.10">
    <property type="entry name" value="Zinc/RING finger domain, C3HC4 (zinc finger)"/>
    <property type="match status" value="1"/>
</dbReference>
<evidence type="ECO:0000313" key="7">
    <source>
        <dbReference type="EMBL" id="KAF0760432.1"/>
    </source>
</evidence>
<feature type="coiled-coil region" evidence="5">
    <location>
        <begin position="276"/>
        <end position="303"/>
    </location>
</feature>
<feature type="domain" description="FYVE-type" evidence="6">
    <location>
        <begin position="137"/>
        <end position="222"/>
    </location>
</feature>
<dbReference type="SMART" id="SM00064">
    <property type="entry name" value="FYVE"/>
    <property type="match status" value="1"/>
</dbReference>
<dbReference type="PANTHER" id="PTHR13510">
    <property type="entry name" value="FYVE-FINGER-CONTAINING RAB5 EFFECTOR PROTEIN RABENOSYN-5-RELATED"/>
    <property type="match status" value="1"/>
</dbReference>
<keyword evidence="2 4" id="KW-0863">Zinc-finger</keyword>
<evidence type="ECO:0000256" key="5">
    <source>
        <dbReference type="SAM" id="Coils"/>
    </source>
</evidence>
<evidence type="ECO:0000256" key="3">
    <source>
        <dbReference type="ARBA" id="ARBA00022833"/>
    </source>
</evidence>
<dbReference type="AlphaFoldDB" id="A0A6G0YS00"/>
<dbReference type="PROSITE" id="PS00028">
    <property type="entry name" value="ZINC_FINGER_C2H2_1"/>
    <property type="match status" value="1"/>
</dbReference>
<organism evidence="7 8">
    <name type="scientific">Aphis craccivora</name>
    <name type="common">Cowpea aphid</name>
    <dbReference type="NCBI Taxonomy" id="307492"/>
    <lineage>
        <taxon>Eukaryota</taxon>
        <taxon>Metazoa</taxon>
        <taxon>Ecdysozoa</taxon>
        <taxon>Arthropoda</taxon>
        <taxon>Hexapoda</taxon>
        <taxon>Insecta</taxon>
        <taxon>Pterygota</taxon>
        <taxon>Neoptera</taxon>
        <taxon>Paraneoptera</taxon>
        <taxon>Hemiptera</taxon>
        <taxon>Sternorrhyncha</taxon>
        <taxon>Aphidomorpha</taxon>
        <taxon>Aphidoidea</taxon>
        <taxon>Aphididae</taxon>
        <taxon>Aphidini</taxon>
        <taxon>Aphis</taxon>
        <taxon>Aphis</taxon>
    </lineage>
</organism>
<dbReference type="Proteomes" id="UP000478052">
    <property type="component" value="Unassembled WGS sequence"/>
</dbReference>
<dbReference type="EMBL" id="VUJU01002678">
    <property type="protein sequence ID" value="KAF0760432.1"/>
    <property type="molecule type" value="Genomic_DNA"/>
</dbReference>
<keyword evidence="1" id="KW-0479">Metal-binding</keyword>
<evidence type="ECO:0000256" key="1">
    <source>
        <dbReference type="ARBA" id="ARBA00022723"/>
    </source>
</evidence>
<gene>
    <name evidence="7" type="ORF">FWK35_00012152</name>
</gene>
<dbReference type="Gene3D" id="4.10.860.20">
    <property type="entry name" value="Rabenosyn, Rab binding domain"/>
    <property type="match status" value="1"/>
</dbReference>
<dbReference type="InterPro" id="IPR011011">
    <property type="entry name" value="Znf_FYVE_PHD"/>
</dbReference>
<keyword evidence="5" id="KW-0175">Coiled coil</keyword>
<dbReference type="SUPFAM" id="SSF140125">
    <property type="entry name" value="Rabenosyn-5 Rab-binding domain-like"/>
    <property type="match status" value="1"/>
</dbReference>
<dbReference type="GO" id="GO:0008270">
    <property type="term" value="F:zinc ion binding"/>
    <property type="evidence" value="ECO:0007669"/>
    <property type="project" value="UniProtKB-KW"/>
</dbReference>
<dbReference type="InterPro" id="IPR013087">
    <property type="entry name" value="Znf_C2H2_type"/>
</dbReference>
<dbReference type="Pfam" id="PF01363">
    <property type="entry name" value="FYVE"/>
    <property type="match status" value="1"/>
</dbReference>
<dbReference type="InterPro" id="IPR021565">
    <property type="entry name" value="Rbsn_Rab-bd"/>
</dbReference>
<dbReference type="OrthoDB" id="166134at2759"/>